<dbReference type="KEGG" id="spu:586991"/>
<feature type="region of interest" description="Disordered" evidence="16">
    <location>
        <begin position="294"/>
        <end position="340"/>
    </location>
</feature>
<dbReference type="PROSITE" id="PS00237">
    <property type="entry name" value="G_PROTEIN_RECEP_F1_1"/>
    <property type="match status" value="1"/>
</dbReference>
<evidence type="ECO:0000256" key="17">
    <source>
        <dbReference type="SAM" id="Phobius"/>
    </source>
</evidence>
<evidence type="ECO:0000256" key="4">
    <source>
        <dbReference type="ARBA" id="ARBA00022475"/>
    </source>
</evidence>
<feature type="transmembrane region" description="Helical" evidence="17">
    <location>
        <begin position="35"/>
        <end position="63"/>
    </location>
</feature>
<dbReference type="OrthoDB" id="5981855at2759"/>
<evidence type="ECO:0000256" key="3">
    <source>
        <dbReference type="ARBA" id="ARBA00022473"/>
    </source>
</evidence>
<evidence type="ECO:0000256" key="10">
    <source>
        <dbReference type="ARBA" id="ARBA00023157"/>
    </source>
</evidence>
<dbReference type="GO" id="GO:0005886">
    <property type="term" value="C:plasma membrane"/>
    <property type="evidence" value="ECO:0000318"/>
    <property type="project" value="GO_Central"/>
</dbReference>
<name>A0A7M7RHU2_STRPU</name>
<feature type="transmembrane region" description="Helical" evidence="17">
    <location>
        <begin position="381"/>
        <end position="403"/>
    </location>
</feature>
<feature type="transmembrane region" description="Helical" evidence="17">
    <location>
        <begin position="156"/>
        <end position="178"/>
    </location>
</feature>
<accession>A0A7M7RHU2</accession>
<feature type="transmembrane region" description="Helical" evidence="17">
    <location>
        <begin position="75"/>
        <end position="97"/>
    </location>
</feature>
<evidence type="ECO:0000313" key="20">
    <source>
        <dbReference type="Proteomes" id="UP000007110"/>
    </source>
</evidence>
<dbReference type="RefSeq" id="XP_791841.3">
    <property type="nucleotide sequence ID" value="XM_786748.3"/>
</dbReference>
<sequence>MATIININHSTTTVFSTTPQGHDHGLNVDHNPTSAVILIEGVTLIIIFLGALVTNLIAMVTILRDKVLRRKYHNWLILNLIINDLGVTTTSMLFSVISVFDNGNILVNSDVMCRITGTAAAIFFYGNFSTIFFITIDRYLGVVWSMRFPPSKNRTIGFIFICWVMAILYAMPPLFKLLSDYKFHPDNYHCTPVWEACLFYSICLAVIFGVIVPVMMICYTGVVWTLRRQELLLRSFAKENWSATPNGVSTVSSGKVHIPADNQSDPDTQKETSIDTVIKLSDILVADDHYPSIDTASKTSNSGTLKMQENEDGEKEREKVRKSTRNEKKRKRENPRMTQNNVRANKRVALTGILLVMTIVVCWAPYFIVHSCFIPIDSDHWMGVATMWLSYANSMFDPLIYTCMNRQVRARYRALFSWCPGISCRSVRTGSKTPTPWTSTLRITTPSQPSPRTTTL</sequence>
<organism evidence="19 20">
    <name type="scientific">Strongylocentrotus purpuratus</name>
    <name type="common">Purple sea urchin</name>
    <dbReference type="NCBI Taxonomy" id="7668"/>
    <lineage>
        <taxon>Eukaryota</taxon>
        <taxon>Metazoa</taxon>
        <taxon>Echinodermata</taxon>
        <taxon>Eleutherozoa</taxon>
        <taxon>Echinozoa</taxon>
        <taxon>Echinoidea</taxon>
        <taxon>Euechinoidea</taxon>
        <taxon>Echinacea</taxon>
        <taxon>Camarodonta</taxon>
        <taxon>Echinidea</taxon>
        <taxon>Strongylocentrotidae</taxon>
        <taxon>Strongylocentrotus</taxon>
    </lineage>
</organism>
<comment type="subcellular location">
    <subcellularLocation>
        <location evidence="2">Cell membrane</location>
        <topology evidence="2">Multi-pass membrane protein</topology>
    </subcellularLocation>
    <subcellularLocation>
        <location evidence="1">Cell projection</location>
        <location evidence="1">Cilium membrane</location>
    </subcellularLocation>
</comment>
<keyword evidence="7 15" id="KW-0297">G-protein coupled receptor</keyword>
<feature type="compositionally biased region" description="Low complexity" evidence="16">
    <location>
        <begin position="444"/>
        <end position="456"/>
    </location>
</feature>
<dbReference type="GO" id="GO:0007186">
    <property type="term" value="P:G protein-coupled receptor signaling pathway"/>
    <property type="evidence" value="ECO:0000318"/>
    <property type="project" value="GO_Central"/>
</dbReference>
<feature type="region of interest" description="Disordered" evidence="16">
    <location>
        <begin position="429"/>
        <end position="456"/>
    </location>
</feature>
<dbReference type="SUPFAM" id="SSF81321">
    <property type="entry name" value="Family A G protein-coupled receptor-like"/>
    <property type="match status" value="1"/>
</dbReference>
<dbReference type="GO" id="GO:0004930">
    <property type="term" value="F:G protein-coupled receptor activity"/>
    <property type="evidence" value="ECO:0000318"/>
    <property type="project" value="GO_Central"/>
</dbReference>
<dbReference type="Proteomes" id="UP000007110">
    <property type="component" value="Unassembled WGS sequence"/>
</dbReference>
<dbReference type="FunFam" id="1.20.1070.10:FF:000567">
    <property type="entry name" value="Uncharacterized protein"/>
    <property type="match status" value="1"/>
</dbReference>
<evidence type="ECO:0000256" key="5">
    <source>
        <dbReference type="ARBA" id="ARBA00022692"/>
    </source>
</evidence>
<evidence type="ECO:0000256" key="12">
    <source>
        <dbReference type="ARBA" id="ARBA00023180"/>
    </source>
</evidence>
<feature type="compositionally biased region" description="Basic and acidic residues" evidence="16">
    <location>
        <begin position="314"/>
        <end position="326"/>
    </location>
</feature>
<dbReference type="PRINTS" id="PR00237">
    <property type="entry name" value="GPCRRHODOPSN"/>
</dbReference>
<dbReference type="Pfam" id="PF00001">
    <property type="entry name" value="7tm_1"/>
    <property type="match status" value="1"/>
</dbReference>
<dbReference type="FunFam" id="1.20.1070.10:FF:000753">
    <property type="entry name" value="Uncharacterized protein"/>
    <property type="match status" value="1"/>
</dbReference>
<dbReference type="PANTHER" id="PTHR22752">
    <property type="entry name" value="G PROTEIN-COUPLED RECEPTOR"/>
    <property type="match status" value="1"/>
</dbReference>
<feature type="transmembrane region" description="Helical" evidence="17">
    <location>
        <begin position="348"/>
        <end position="369"/>
    </location>
</feature>
<feature type="domain" description="G-protein coupled receptors family 1 profile" evidence="18">
    <location>
        <begin position="54"/>
        <end position="401"/>
    </location>
</feature>
<dbReference type="InterPro" id="IPR017452">
    <property type="entry name" value="GPCR_Rhodpsn_7TM"/>
</dbReference>
<proteinExistence type="inferred from homology"/>
<feature type="compositionally biased region" description="Polar residues" evidence="16">
    <location>
        <begin position="294"/>
        <end position="307"/>
    </location>
</feature>
<feature type="transmembrane region" description="Helical" evidence="17">
    <location>
        <begin position="198"/>
        <end position="226"/>
    </location>
</feature>
<feature type="compositionally biased region" description="Polar residues" evidence="16">
    <location>
        <begin position="429"/>
        <end position="443"/>
    </location>
</feature>
<keyword evidence="6 17" id="KW-1133">Transmembrane helix</keyword>
<evidence type="ECO:0000256" key="14">
    <source>
        <dbReference type="ARBA" id="ARBA00023273"/>
    </source>
</evidence>
<protein>
    <recommendedName>
        <fullName evidence="18">G-protein coupled receptors family 1 profile domain-containing protein</fullName>
    </recommendedName>
</protein>
<evidence type="ECO:0000256" key="13">
    <source>
        <dbReference type="ARBA" id="ARBA00023224"/>
    </source>
</evidence>
<keyword evidence="11 15" id="KW-0675">Receptor</keyword>
<feature type="region of interest" description="Disordered" evidence="16">
    <location>
        <begin position="246"/>
        <end position="272"/>
    </location>
</feature>
<keyword evidence="14" id="KW-0966">Cell projection</keyword>
<evidence type="ECO:0000256" key="8">
    <source>
        <dbReference type="ARBA" id="ARBA00023069"/>
    </source>
</evidence>
<keyword evidence="13 15" id="KW-0807">Transducer</keyword>
<dbReference type="InParanoid" id="A0A7M7RHU2"/>
<evidence type="ECO:0000256" key="15">
    <source>
        <dbReference type="RuleBase" id="RU000688"/>
    </source>
</evidence>
<dbReference type="GO" id="GO:0060170">
    <property type="term" value="C:ciliary membrane"/>
    <property type="evidence" value="ECO:0007669"/>
    <property type="project" value="UniProtKB-SubCell"/>
</dbReference>
<dbReference type="Gene3D" id="1.20.1070.10">
    <property type="entry name" value="Rhodopsin 7-helix transmembrane proteins"/>
    <property type="match status" value="1"/>
</dbReference>
<dbReference type="GeneID" id="586991"/>
<dbReference type="AlphaFoldDB" id="A0A7M7RHU2"/>
<keyword evidence="3" id="KW-0217">Developmental protein</keyword>
<evidence type="ECO:0000313" key="19">
    <source>
        <dbReference type="EnsemblMetazoa" id="XP_791841"/>
    </source>
</evidence>
<evidence type="ECO:0000256" key="6">
    <source>
        <dbReference type="ARBA" id="ARBA00022989"/>
    </source>
</evidence>
<evidence type="ECO:0000256" key="9">
    <source>
        <dbReference type="ARBA" id="ARBA00023136"/>
    </source>
</evidence>
<keyword evidence="10" id="KW-1015">Disulfide bond</keyword>
<evidence type="ECO:0000256" key="1">
    <source>
        <dbReference type="ARBA" id="ARBA00004309"/>
    </source>
</evidence>
<keyword evidence="20" id="KW-1185">Reference proteome</keyword>
<reference evidence="20" key="1">
    <citation type="submission" date="2015-02" db="EMBL/GenBank/DDBJ databases">
        <title>Genome sequencing for Strongylocentrotus purpuratus.</title>
        <authorList>
            <person name="Murali S."/>
            <person name="Liu Y."/>
            <person name="Vee V."/>
            <person name="English A."/>
            <person name="Wang M."/>
            <person name="Skinner E."/>
            <person name="Han Y."/>
            <person name="Muzny D.M."/>
            <person name="Worley K.C."/>
            <person name="Gibbs R.A."/>
        </authorList>
    </citation>
    <scope>NUCLEOTIDE SEQUENCE</scope>
</reference>
<dbReference type="CDD" id="cd00637">
    <property type="entry name" value="7tm_classA_rhodopsin-like"/>
    <property type="match status" value="1"/>
</dbReference>
<feature type="transmembrane region" description="Helical" evidence="17">
    <location>
        <begin position="117"/>
        <end position="136"/>
    </location>
</feature>
<evidence type="ECO:0000256" key="7">
    <source>
        <dbReference type="ARBA" id="ARBA00023040"/>
    </source>
</evidence>
<dbReference type="PANTHER" id="PTHR22752:SF10">
    <property type="entry name" value="G-PROTEIN COUPLED RECEPTOR 161"/>
    <property type="match status" value="1"/>
</dbReference>
<comment type="similarity">
    <text evidence="15">Belongs to the G-protein coupled receptor 1 family.</text>
</comment>
<evidence type="ECO:0000259" key="18">
    <source>
        <dbReference type="PROSITE" id="PS50262"/>
    </source>
</evidence>
<evidence type="ECO:0000256" key="2">
    <source>
        <dbReference type="ARBA" id="ARBA00004651"/>
    </source>
</evidence>
<dbReference type="EnsemblMetazoa" id="XM_786748">
    <property type="protein sequence ID" value="XP_791841"/>
    <property type="gene ID" value="LOC586991"/>
</dbReference>
<keyword evidence="5 15" id="KW-0812">Transmembrane</keyword>
<keyword evidence="8" id="KW-0969">Cilium</keyword>
<dbReference type="GO" id="GO:0032870">
    <property type="term" value="P:cellular response to hormone stimulus"/>
    <property type="evidence" value="ECO:0000318"/>
    <property type="project" value="GO_Central"/>
</dbReference>
<dbReference type="PROSITE" id="PS50262">
    <property type="entry name" value="G_PROTEIN_RECEP_F1_2"/>
    <property type="match status" value="1"/>
</dbReference>
<evidence type="ECO:0000256" key="11">
    <source>
        <dbReference type="ARBA" id="ARBA00023170"/>
    </source>
</evidence>
<keyword evidence="4" id="KW-1003">Cell membrane</keyword>
<reference evidence="19" key="2">
    <citation type="submission" date="2021-01" db="UniProtKB">
        <authorList>
            <consortium name="EnsemblMetazoa"/>
        </authorList>
    </citation>
    <scope>IDENTIFICATION</scope>
</reference>
<dbReference type="InterPro" id="IPR000276">
    <property type="entry name" value="GPCR_Rhodpsn"/>
</dbReference>
<keyword evidence="9 17" id="KW-0472">Membrane</keyword>
<evidence type="ECO:0000256" key="16">
    <source>
        <dbReference type="SAM" id="MobiDB-lite"/>
    </source>
</evidence>
<keyword evidence="12" id="KW-0325">Glycoprotein</keyword>